<keyword evidence="2" id="KW-1133">Transmembrane helix</keyword>
<dbReference type="SUPFAM" id="SSF50494">
    <property type="entry name" value="Trypsin-like serine proteases"/>
    <property type="match status" value="1"/>
</dbReference>
<keyword evidence="2" id="KW-0812">Transmembrane</keyword>
<protein>
    <submittedName>
        <fullName evidence="3">Uncharacterized protein</fullName>
    </submittedName>
</protein>
<organism evidence="3 4">
    <name type="scientific">Chionoecetes opilio</name>
    <name type="common">Atlantic snow crab</name>
    <name type="synonym">Cancer opilio</name>
    <dbReference type="NCBI Taxonomy" id="41210"/>
    <lineage>
        <taxon>Eukaryota</taxon>
        <taxon>Metazoa</taxon>
        <taxon>Ecdysozoa</taxon>
        <taxon>Arthropoda</taxon>
        <taxon>Crustacea</taxon>
        <taxon>Multicrustacea</taxon>
        <taxon>Malacostraca</taxon>
        <taxon>Eumalacostraca</taxon>
        <taxon>Eucarida</taxon>
        <taxon>Decapoda</taxon>
        <taxon>Pleocyemata</taxon>
        <taxon>Brachyura</taxon>
        <taxon>Eubrachyura</taxon>
        <taxon>Majoidea</taxon>
        <taxon>Majidae</taxon>
        <taxon>Chionoecetes</taxon>
    </lineage>
</organism>
<proteinExistence type="predicted"/>
<dbReference type="Proteomes" id="UP000770661">
    <property type="component" value="Unassembled WGS sequence"/>
</dbReference>
<gene>
    <name evidence="3" type="ORF">GWK47_053128</name>
</gene>
<evidence type="ECO:0000256" key="2">
    <source>
        <dbReference type="SAM" id="Phobius"/>
    </source>
</evidence>
<reference evidence="3" key="1">
    <citation type="submission" date="2020-07" db="EMBL/GenBank/DDBJ databases">
        <title>The High-quality genome of the commercially important snow crab, Chionoecetes opilio.</title>
        <authorList>
            <person name="Jeong J.-H."/>
            <person name="Ryu S."/>
        </authorList>
    </citation>
    <scope>NUCLEOTIDE SEQUENCE</scope>
    <source>
        <strain evidence="3">MADBK_172401_WGS</strain>
        <tissue evidence="3">Digestive gland</tissue>
    </source>
</reference>
<dbReference type="EMBL" id="JACEEZ010016656">
    <property type="protein sequence ID" value="KAG0718104.1"/>
    <property type="molecule type" value="Genomic_DNA"/>
</dbReference>
<feature type="region of interest" description="Disordered" evidence="1">
    <location>
        <begin position="52"/>
        <end position="71"/>
    </location>
</feature>
<keyword evidence="2" id="KW-0472">Membrane</keyword>
<accession>A0A8J4Y8A4</accession>
<dbReference type="AlphaFoldDB" id="A0A8J4Y8A4"/>
<comment type="caution">
    <text evidence="3">The sequence shown here is derived from an EMBL/GenBank/DDBJ whole genome shotgun (WGS) entry which is preliminary data.</text>
</comment>
<evidence type="ECO:0000313" key="3">
    <source>
        <dbReference type="EMBL" id="KAG0718104.1"/>
    </source>
</evidence>
<dbReference type="InterPro" id="IPR043504">
    <property type="entry name" value="Peptidase_S1_PA_chymotrypsin"/>
</dbReference>
<dbReference type="Gene3D" id="2.40.10.10">
    <property type="entry name" value="Trypsin-like serine proteases"/>
    <property type="match status" value="1"/>
</dbReference>
<name>A0A8J4Y8A4_CHIOP</name>
<sequence length="223" mass="24313">MQRVSVVAAAAVVVVVVVVMLGGVETRHRSLRDPRFPSQGFGARRVPHQLPTHHRQSLYPQASKPGKQSQQSLIKKTMIRIGEHNLTSEIDCQVRGGRRTCAPLFQTFNPVEIIRHSDFNTRGTVSDDIALIRLDKEVEFNVSSPGRRFFVAGGEPPRGTAQSPAGPIPFVVEMNEKPSLQKGLLPEAGSGVVRSAVVRVVGGACCLYLHGGLRGWILDNLKP</sequence>
<evidence type="ECO:0000313" key="4">
    <source>
        <dbReference type="Proteomes" id="UP000770661"/>
    </source>
</evidence>
<dbReference type="OrthoDB" id="6370098at2759"/>
<evidence type="ECO:0000256" key="1">
    <source>
        <dbReference type="SAM" id="MobiDB-lite"/>
    </source>
</evidence>
<feature type="transmembrane region" description="Helical" evidence="2">
    <location>
        <begin position="6"/>
        <end position="24"/>
    </location>
</feature>
<keyword evidence="4" id="KW-1185">Reference proteome</keyword>
<dbReference type="InterPro" id="IPR009003">
    <property type="entry name" value="Peptidase_S1_PA"/>
</dbReference>